<comment type="caution">
    <text evidence="1">The sequence shown here is derived from an EMBL/GenBank/DDBJ whole genome shotgun (WGS) entry which is preliminary data.</text>
</comment>
<dbReference type="RefSeq" id="WP_011039655.1">
    <property type="nucleotide sequence ID" value="NZ_LZEX01000015.1"/>
</dbReference>
<sequence>MTVPVFEVPPLKNPLTERFCGEIAAIHQRDPAKASRQYLEFIKKNNLVYWEQLAIRDRIRYLSKQKS</sequence>
<dbReference type="EMBL" id="LZEX01000015">
    <property type="protein sequence ID" value="OBU06840.1"/>
    <property type="molecule type" value="Genomic_DNA"/>
</dbReference>
<dbReference type="GeneID" id="79719059"/>
<dbReference type="Proteomes" id="UP000092247">
    <property type="component" value="Unassembled WGS sequence"/>
</dbReference>
<proteinExistence type="predicted"/>
<evidence type="ECO:0000313" key="2">
    <source>
        <dbReference type="Proteomes" id="UP000092247"/>
    </source>
</evidence>
<reference evidence="1 2" key="1">
    <citation type="submission" date="2016-06" db="EMBL/GenBank/DDBJ databases">
        <authorList>
            <person name="Kjaerup R.B."/>
            <person name="Dalgaard T.S."/>
            <person name="Juul-Madsen H.R."/>
        </authorList>
    </citation>
    <scope>NUCLEOTIDE SEQUENCE [LARGE SCALE GENOMIC DNA]</scope>
    <source>
        <strain evidence="1 2">GCSL-Mp3</strain>
    </source>
</reference>
<protein>
    <submittedName>
        <fullName evidence="1">Uncharacterized protein</fullName>
    </submittedName>
</protein>
<gene>
    <name evidence="1" type="ORF">AYY17_19845</name>
</gene>
<organism evidence="1 2">
    <name type="scientific">Morganella psychrotolerans</name>
    <dbReference type="NCBI Taxonomy" id="368603"/>
    <lineage>
        <taxon>Bacteria</taxon>
        <taxon>Pseudomonadati</taxon>
        <taxon>Pseudomonadota</taxon>
        <taxon>Gammaproteobacteria</taxon>
        <taxon>Enterobacterales</taxon>
        <taxon>Morganellaceae</taxon>
        <taxon>Morganella</taxon>
    </lineage>
</organism>
<accession>A0A1B8HCP8</accession>
<name>A0A1B8HCP8_9GAMM</name>
<dbReference type="AlphaFoldDB" id="A0A1B8HCP8"/>
<evidence type="ECO:0000313" key="1">
    <source>
        <dbReference type="EMBL" id="OBU06840.1"/>
    </source>
</evidence>